<dbReference type="InterPro" id="IPR003350">
    <property type="entry name" value="CUT_dom"/>
</dbReference>
<dbReference type="STRING" id="36087.A0A077ZGA3"/>
<dbReference type="GO" id="GO:0003677">
    <property type="term" value="F:DNA binding"/>
    <property type="evidence" value="ECO:0007669"/>
    <property type="project" value="UniProtKB-KW"/>
</dbReference>
<protein>
    <submittedName>
        <fullName evidence="9">Homeobox protein ceh-38</fullName>
    </submittedName>
</protein>
<organism evidence="9 10">
    <name type="scientific">Trichuris trichiura</name>
    <name type="common">Whipworm</name>
    <name type="synonym">Trichocephalus trichiurus</name>
    <dbReference type="NCBI Taxonomy" id="36087"/>
    <lineage>
        <taxon>Eukaryota</taxon>
        <taxon>Metazoa</taxon>
        <taxon>Ecdysozoa</taxon>
        <taxon>Nematoda</taxon>
        <taxon>Enoplea</taxon>
        <taxon>Dorylaimia</taxon>
        <taxon>Trichinellida</taxon>
        <taxon>Trichuridae</taxon>
        <taxon>Trichuris</taxon>
    </lineage>
</organism>
<reference evidence="9" key="1">
    <citation type="submission" date="2014-01" db="EMBL/GenBank/DDBJ databases">
        <authorList>
            <person name="Aslett M."/>
        </authorList>
    </citation>
    <scope>NUCLEOTIDE SEQUENCE</scope>
</reference>
<keyword evidence="10" id="KW-1185">Reference proteome</keyword>
<evidence type="ECO:0000259" key="8">
    <source>
        <dbReference type="Pfam" id="PF02376"/>
    </source>
</evidence>
<keyword evidence="3 9" id="KW-0238">DNA-binding</keyword>
<gene>
    <name evidence="9" type="ORF">TTRE_0000717001</name>
</gene>
<feature type="region of interest" description="Disordered" evidence="7">
    <location>
        <begin position="332"/>
        <end position="360"/>
    </location>
</feature>
<dbReference type="GO" id="GO:0005634">
    <property type="term" value="C:nucleus"/>
    <property type="evidence" value="ECO:0007669"/>
    <property type="project" value="UniProtKB-SubCell"/>
</dbReference>
<dbReference type="Proteomes" id="UP000030665">
    <property type="component" value="Unassembled WGS sequence"/>
</dbReference>
<evidence type="ECO:0000256" key="2">
    <source>
        <dbReference type="ARBA" id="ARBA00023015"/>
    </source>
</evidence>
<feature type="domain" description="CUT" evidence="8">
    <location>
        <begin position="362"/>
        <end position="390"/>
    </location>
</feature>
<accession>A0A077ZGA3</accession>
<name>A0A077ZGA3_TRITR</name>
<dbReference type="EMBL" id="HG806429">
    <property type="protein sequence ID" value="CDW58844.1"/>
    <property type="molecule type" value="Genomic_DNA"/>
</dbReference>
<keyword evidence="6" id="KW-0539">Nucleus</keyword>
<feature type="region of interest" description="Disordered" evidence="7">
    <location>
        <begin position="278"/>
        <end position="308"/>
    </location>
</feature>
<dbReference type="InterPro" id="IPR010982">
    <property type="entry name" value="Lambda_DNA-bd_dom_sf"/>
</dbReference>
<evidence type="ECO:0000256" key="3">
    <source>
        <dbReference type="ARBA" id="ARBA00023125"/>
    </source>
</evidence>
<proteinExistence type="predicted"/>
<dbReference type="AlphaFoldDB" id="A0A077ZGA3"/>
<evidence type="ECO:0000256" key="6">
    <source>
        <dbReference type="ARBA" id="ARBA00023242"/>
    </source>
</evidence>
<evidence type="ECO:0000313" key="10">
    <source>
        <dbReference type="Proteomes" id="UP000030665"/>
    </source>
</evidence>
<dbReference type="Pfam" id="PF02376">
    <property type="entry name" value="CUT"/>
    <property type="match status" value="1"/>
</dbReference>
<dbReference type="SUPFAM" id="SSF47413">
    <property type="entry name" value="lambda repressor-like DNA-binding domains"/>
    <property type="match status" value="1"/>
</dbReference>
<comment type="subcellular location">
    <subcellularLocation>
        <location evidence="1">Nucleus</location>
    </subcellularLocation>
</comment>
<reference evidence="9" key="2">
    <citation type="submission" date="2014-03" db="EMBL/GenBank/DDBJ databases">
        <title>The whipworm genome and dual-species transcriptomics of an intimate host-pathogen interaction.</title>
        <authorList>
            <person name="Foth B.J."/>
            <person name="Tsai I.J."/>
            <person name="Reid A.J."/>
            <person name="Bancroft A.J."/>
            <person name="Nichol S."/>
            <person name="Tracey A."/>
            <person name="Holroyd N."/>
            <person name="Cotton J.A."/>
            <person name="Stanley E.J."/>
            <person name="Zarowiecki M."/>
            <person name="Liu J.Z."/>
            <person name="Huckvale T."/>
            <person name="Cooper P.J."/>
            <person name="Grencis R.K."/>
            <person name="Berriman M."/>
        </authorList>
    </citation>
    <scope>NUCLEOTIDE SEQUENCE [LARGE SCALE GENOMIC DNA]</scope>
</reference>
<keyword evidence="5" id="KW-0804">Transcription</keyword>
<evidence type="ECO:0000256" key="7">
    <source>
        <dbReference type="SAM" id="MobiDB-lite"/>
    </source>
</evidence>
<sequence>MRELDGDDSRLREARIENTIRSVVDQVRKACFGSPVREDQSFSLNRLPVPSLPENLVDERCIPLSPNRNGAAAVPRDSRPLTSSPVFFGDMELPFAATDLHQPPLVDTGLTQLSPMALPGLMQPPSSSRIDSLPASVLGSPFSSVSGFASMKDQSNDIMLCYNGDLPSAANVDMLSLMHAGLMGDSNSVRPMDSNLHSLTCNELYSFTRPNLVQLTGENGHQGFSKILNSLEIPNSYSLVVPASNSSELNDPSVSEENNNLSPLRTYITPTLLSVNGQEQQSSVVAPESPLSHQHSLSRPASVAPASRDLPTCGNNISLLIVGPSSAANFRCGNDKQGNSTVAPSRKRKRSHSTSATDAEDNSYIDTKELCERISYELRSHTISQATFAARDGFRTLKRARFVAGTKRRLLLRF</sequence>
<keyword evidence="2" id="KW-0805">Transcription regulation</keyword>
<keyword evidence="4 9" id="KW-0371">Homeobox</keyword>
<evidence type="ECO:0000256" key="1">
    <source>
        <dbReference type="ARBA" id="ARBA00004123"/>
    </source>
</evidence>
<evidence type="ECO:0000256" key="4">
    <source>
        <dbReference type="ARBA" id="ARBA00023155"/>
    </source>
</evidence>
<evidence type="ECO:0000256" key="5">
    <source>
        <dbReference type="ARBA" id="ARBA00023163"/>
    </source>
</evidence>
<evidence type="ECO:0000313" key="9">
    <source>
        <dbReference type="EMBL" id="CDW58844.1"/>
    </source>
</evidence>